<evidence type="ECO:0000313" key="2">
    <source>
        <dbReference type="Proteomes" id="UP001501074"/>
    </source>
</evidence>
<keyword evidence="2" id="KW-1185">Reference proteome</keyword>
<evidence type="ECO:0000313" key="1">
    <source>
        <dbReference type="EMBL" id="GAA3632856.1"/>
    </source>
</evidence>
<proteinExistence type="predicted"/>
<comment type="caution">
    <text evidence="1">The sequence shown here is derived from an EMBL/GenBank/DDBJ whole genome shotgun (WGS) entry which is preliminary data.</text>
</comment>
<organism evidence="1 2">
    <name type="scientific">Kineosporia mesophila</name>
    <dbReference type="NCBI Taxonomy" id="566012"/>
    <lineage>
        <taxon>Bacteria</taxon>
        <taxon>Bacillati</taxon>
        <taxon>Actinomycetota</taxon>
        <taxon>Actinomycetes</taxon>
        <taxon>Kineosporiales</taxon>
        <taxon>Kineosporiaceae</taxon>
        <taxon>Kineosporia</taxon>
    </lineage>
</organism>
<sequence>MLMPARPLSAEAAATVARMVAGGGSPAGVTLDNRVMPVTAGECPTYRYGMAPSGLATLRQLSAMGLRPGGCRPVAGVARPRGRWVAHLYDLTTAKPKRPMTPGRWRALAAANRARRICPTCEQDAGYVIPVVLGECVDCHDGPAGETGHGEHEIGEAA</sequence>
<dbReference type="Proteomes" id="UP001501074">
    <property type="component" value="Unassembled WGS sequence"/>
</dbReference>
<dbReference type="NCBIfam" id="NF041638">
    <property type="entry name" value="QRL_CxxC_CxxC"/>
    <property type="match status" value="1"/>
</dbReference>
<dbReference type="InterPro" id="IPR048142">
    <property type="entry name" value="QRL_CxxC_CxxC"/>
</dbReference>
<gene>
    <name evidence="1" type="ORF">GCM10022223_58970</name>
</gene>
<name>A0ABP7AIF0_9ACTN</name>
<dbReference type="EMBL" id="BAAAZO010000011">
    <property type="protein sequence ID" value="GAA3632856.1"/>
    <property type="molecule type" value="Genomic_DNA"/>
</dbReference>
<accession>A0ABP7AIF0</accession>
<reference evidence="2" key="1">
    <citation type="journal article" date="2019" name="Int. J. Syst. Evol. Microbiol.">
        <title>The Global Catalogue of Microorganisms (GCM) 10K type strain sequencing project: providing services to taxonomists for standard genome sequencing and annotation.</title>
        <authorList>
            <consortium name="The Broad Institute Genomics Platform"/>
            <consortium name="The Broad Institute Genome Sequencing Center for Infectious Disease"/>
            <person name="Wu L."/>
            <person name="Ma J."/>
        </authorList>
    </citation>
    <scope>NUCLEOTIDE SEQUENCE [LARGE SCALE GENOMIC DNA]</scope>
    <source>
        <strain evidence="2">JCM 16902</strain>
    </source>
</reference>
<protein>
    <submittedName>
        <fullName evidence="1">Uncharacterized protein</fullName>
    </submittedName>
</protein>